<evidence type="ECO:0000313" key="1">
    <source>
        <dbReference type="EMBL" id="GAA5501058.1"/>
    </source>
</evidence>
<evidence type="ECO:0000313" key="2">
    <source>
        <dbReference type="Proteomes" id="UP001458946"/>
    </source>
</evidence>
<dbReference type="RefSeq" id="WP_353541032.1">
    <property type="nucleotide sequence ID" value="NZ_BAABRN010000006.1"/>
</dbReference>
<accession>A0ABP9V6Z5</accession>
<organism evidence="1 2">
    <name type="scientific">Deinococcus xinjiangensis</name>
    <dbReference type="NCBI Taxonomy" id="457454"/>
    <lineage>
        <taxon>Bacteria</taxon>
        <taxon>Thermotogati</taxon>
        <taxon>Deinococcota</taxon>
        <taxon>Deinococci</taxon>
        <taxon>Deinococcales</taxon>
        <taxon>Deinococcaceae</taxon>
        <taxon>Deinococcus</taxon>
    </lineage>
</organism>
<reference evidence="1 2" key="1">
    <citation type="submission" date="2024-02" db="EMBL/GenBank/DDBJ databases">
        <title>Deinococcus xinjiangensis NBRC 107630.</title>
        <authorList>
            <person name="Ichikawa N."/>
            <person name="Katano-Makiyama Y."/>
            <person name="Hidaka K."/>
        </authorList>
    </citation>
    <scope>NUCLEOTIDE SEQUENCE [LARGE SCALE GENOMIC DNA]</scope>
    <source>
        <strain evidence="1 2">NBRC 107630</strain>
    </source>
</reference>
<dbReference type="Proteomes" id="UP001458946">
    <property type="component" value="Unassembled WGS sequence"/>
</dbReference>
<dbReference type="EMBL" id="BAABRN010000006">
    <property type="protein sequence ID" value="GAA5501058.1"/>
    <property type="molecule type" value="Genomic_DNA"/>
</dbReference>
<comment type="caution">
    <text evidence="1">The sequence shown here is derived from an EMBL/GenBank/DDBJ whole genome shotgun (WGS) entry which is preliminary data.</text>
</comment>
<protein>
    <submittedName>
        <fullName evidence="1">Uncharacterized protein</fullName>
    </submittedName>
</protein>
<keyword evidence="2" id="KW-1185">Reference proteome</keyword>
<gene>
    <name evidence="1" type="ORF">Dxin01_00789</name>
</gene>
<proteinExistence type="predicted"/>
<sequence>MPELTFAYGWDAPLQYYYFTAYDGDEVVYSNLNDPAAQHGTYGGGLTFRQLLEKLSEYEVKVSRAELAHLLRDTPPSSLSPQIKGLLDALNALTNKEIS</sequence>
<name>A0ABP9V6Z5_9DEIO</name>